<evidence type="ECO:0000259" key="1">
    <source>
        <dbReference type="PROSITE" id="PS50035"/>
    </source>
</evidence>
<evidence type="ECO:0000313" key="2">
    <source>
        <dbReference type="EMBL" id="TCO82080.1"/>
    </source>
</evidence>
<dbReference type="EMBL" id="SLWY01000006">
    <property type="protein sequence ID" value="TCO82080.1"/>
    <property type="molecule type" value="Genomic_DNA"/>
</dbReference>
<sequence>MSRLLEALHRRARPAAPAPCDGNAVEIVFDGDAYFERLWADIDAATRRVWLEVYLLEPDAVGRATLARLAAAAARGCDVLLVYDAVGSATLAEAHLAALRAAGGRCYRFNPVWPWRAHGPWLFRDHRKLALIDADIAWLGGRNVGRRYAGARLGDTPFRDTQVRLRGPAVTQLAQALAETLAELGAAPPPAPLAAAAAGTVRVEVLCANARRQRLHLQTRLRQAITLARQRCWLTTPYPVPSRRLLRALARRARAGVDVRLLAPARSDVRLVDLARGFVVRKLAAAGVRLYAYPAPLHAKTLLVDEAFAAVGSFNMDAFTSAHNLEIGLAVYDAGVTDTLARQFLDDLAQARPLQPRPRPPGPWQRLLEWLAYRVLALRVPWRARPRPLPPAN</sequence>
<gene>
    <name evidence="2" type="ORF">EV699_106177</name>
</gene>
<keyword evidence="3" id="KW-1185">Reference proteome</keyword>
<dbReference type="InterPro" id="IPR001736">
    <property type="entry name" value="PLipase_D/transphosphatidylase"/>
</dbReference>
<feature type="domain" description="PLD phosphodiesterase" evidence="1">
    <location>
        <begin position="293"/>
        <end position="320"/>
    </location>
</feature>
<dbReference type="PROSITE" id="PS50035">
    <property type="entry name" value="PLD"/>
    <property type="match status" value="2"/>
</dbReference>
<accession>A0A4R2L5S2</accession>
<dbReference type="Proteomes" id="UP000295765">
    <property type="component" value="Unassembled WGS sequence"/>
</dbReference>
<dbReference type="PANTHER" id="PTHR21248">
    <property type="entry name" value="CARDIOLIPIN SYNTHASE"/>
    <property type="match status" value="1"/>
</dbReference>
<dbReference type="PANTHER" id="PTHR21248:SF22">
    <property type="entry name" value="PHOSPHOLIPASE D"/>
    <property type="match status" value="1"/>
</dbReference>
<dbReference type="InterPro" id="IPR025202">
    <property type="entry name" value="PLD-like_dom"/>
</dbReference>
<dbReference type="Pfam" id="PF13091">
    <property type="entry name" value="PLDc_2"/>
    <property type="match status" value="2"/>
</dbReference>
<dbReference type="Gene3D" id="3.30.870.10">
    <property type="entry name" value="Endonuclease Chain A"/>
    <property type="match status" value="2"/>
</dbReference>
<reference evidence="2 3" key="1">
    <citation type="submission" date="2019-03" db="EMBL/GenBank/DDBJ databases">
        <title>Genomic Encyclopedia of Type Strains, Phase IV (KMG-IV): sequencing the most valuable type-strain genomes for metagenomic binning, comparative biology and taxonomic classification.</title>
        <authorList>
            <person name="Goeker M."/>
        </authorList>
    </citation>
    <scope>NUCLEOTIDE SEQUENCE [LARGE SCALE GENOMIC DNA]</scope>
    <source>
        <strain evidence="2 3">DSM 25287</strain>
    </source>
</reference>
<dbReference type="GO" id="GO:0030572">
    <property type="term" value="F:phosphatidyltransferase activity"/>
    <property type="evidence" value="ECO:0007669"/>
    <property type="project" value="UniProtKB-ARBA"/>
</dbReference>
<feature type="domain" description="PLD phosphodiesterase" evidence="1">
    <location>
        <begin position="121"/>
        <end position="148"/>
    </location>
</feature>
<dbReference type="OrthoDB" id="9762009at2"/>
<dbReference type="SUPFAM" id="SSF56024">
    <property type="entry name" value="Phospholipase D/nuclease"/>
    <property type="match status" value="2"/>
</dbReference>
<dbReference type="GO" id="GO:0032049">
    <property type="term" value="P:cardiolipin biosynthetic process"/>
    <property type="evidence" value="ECO:0007669"/>
    <property type="project" value="UniProtKB-ARBA"/>
</dbReference>
<dbReference type="RefSeq" id="WP_132540413.1">
    <property type="nucleotide sequence ID" value="NZ_SLWY01000006.1"/>
</dbReference>
<protein>
    <submittedName>
        <fullName evidence="2">Cardiolipin synthetase 2</fullName>
    </submittedName>
</protein>
<dbReference type="CDD" id="cd09110">
    <property type="entry name" value="PLDc_CLS_1"/>
    <property type="match status" value="1"/>
</dbReference>
<proteinExistence type="predicted"/>
<organism evidence="2 3">
    <name type="scientific">Plasticicumulans lactativorans</name>
    <dbReference type="NCBI Taxonomy" id="1133106"/>
    <lineage>
        <taxon>Bacteria</taxon>
        <taxon>Pseudomonadati</taxon>
        <taxon>Pseudomonadota</taxon>
        <taxon>Gammaproteobacteria</taxon>
        <taxon>Candidatus Competibacteraceae</taxon>
        <taxon>Plasticicumulans</taxon>
    </lineage>
</organism>
<comment type="caution">
    <text evidence="2">The sequence shown here is derived from an EMBL/GenBank/DDBJ whole genome shotgun (WGS) entry which is preliminary data.</text>
</comment>
<dbReference type="SMART" id="SM00155">
    <property type="entry name" value="PLDc"/>
    <property type="match status" value="2"/>
</dbReference>
<name>A0A4R2L5S2_9GAMM</name>
<evidence type="ECO:0000313" key="3">
    <source>
        <dbReference type="Proteomes" id="UP000295765"/>
    </source>
</evidence>
<dbReference type="AlphaFoldDB" id="A0A4R2L5S2"/>